<dbReference type="Proteomes" id="UP000289954">
    <property type="component" value="Unassembled WGS sequence"/>
</dbReference>
<proteinExistence type="predicted"/>
<reference evidence="1 2" key="1">
    <citation type="submission" date="2019-01" db="EMBL/GenBank/DDBJ databases">
        <title>Draft genome sequence of Cellulomonas takizawaensis strain TKZ-21.</title>
        <authorList>
            <person name="Yamamura H."/>
            <person name="Hayashi T."/>
            <person name="Hamada M."/>
            <person name="Serisawa Y."/>
            <person name="Matsuyama K."/>
            <person name="Nakagawa Y."/>
            <person name="Otoguro M."/>
            <person name="Yanagida F."/>
            <person name="Hayakawa M."/>
        </authorList>
    </citation>
    <scope>NUCLEOTIDE SEQUENCE [LARGE SCALE GENOMIC DNA]</scope>
    <source>
        <strain evidence="1 2">NBRC12680</strain>
    </source>
</reference>
<evidence type="ECO:0000313" key="2">
    <source>
        <dbReference type="Proteomes" id="UP000289954"/>
    </source>
</evidence>
<name>A0A402DRI2_9CELL</name>
<protein>
    <submittedName>
        <fullName evidence="1">Uncharacterized protein</fullName>
    </submittedName>
</protein>
<keyword evidence="2" id="KW-1185">Reference proteome</keyword>
<accession>A0A402DRI2</accession>
<evidence type="ECO:0000313" key="1">
    <source>
        <dbReference type="EMBL" id="GCE76705.1"/>
    </source>
</evidence>
<organism evidence="1 2">
    <name type="scientific">Cellulomonas biazotea</name>
    <dbReference type="NCBI Taxonomy" id="1709"/>
    <lineage>
        <taxon>Bacteria</taxon>
        <taxon>Bacillati</taxon>
        <taxon>Actinomycetota</taxon>
        <taxon>Actinomycetes</taxon>
        <taxon>Micrococcales</taxon>
        <taxon>Cellulomonadaceae</taxon>
        <taxon>Cellulomonas</taxon>
    </lineage>
</organism>
<dbReference type="AlphaFoldDB" id="A0A402DRI2"/>
<gene>
    <name evidence="1" type="ORF">CBZ_17610</name>
</gene>
<dbReference type="RefSeq" id="WP_218022741.1">
    <property type="nucleotide sequence ID" value="NZ_BIMR01000124.1"/>
</dbReference>
<dbReference type="EMBL" id="BIMR01000124">
    <property type="protein sequence ID" value="GCE76705.1"/>
    <property type="molecule type" value="Genomic_DNA"/>
</dbReference>
<comment type="caution">
    <text evidence="1">The sequence shown here is derived from an EMBL/GenBank/DDBJ whole genome shotgun (WGS) entry which is preliminary data.</text>
</comment>
<sequence>MDVQVRVAVAEAGADAERLDTVTRYLREELVQLDVEAVTPAPGTAAPDGTRGLDAIALGGLLVSIGNSQALRSVVTTVRGWLRRGEEPGRTVRLEIDGDVLELSNATRSDQEHLVELFLTRHAAPPGVPSP</sequence>